<dbReference type="GeneID" id="37267167"/>
<evidence type="ECO:0000313" key="2">
    <source>
        <dbReference type="Proteomes" id="UP000245946"/>
    </source>
</evidence>
<dbReference type="EMBL" id="KZ819288">
    <property type="protein sequence ID" value="PWN99550.1"/>
    <property type="molecule type" value="Genomic_DNA"/>
</dbReference>
<gene>
    <name evidence="1" type="ORF">FA09DRAFT_236093</name>
</gene>
<name>A0A316ZCX9_9BASI</name>
<proteinExistence type="predicted"/>
<organism evidence="1 2">
    <name type="scientific">Tilletiopsis washingtonensis</name>
    <dbReference type="NCBI Taxonomy" id="58919"/>
    <lineage>
        <taxon>Eukaryota</taxon>
        <taxon>Fungi</taxon>
        <taxon>Dikarya</taxon>
        <taxon>Basidiomycota</taxon>
        <taxon>Ustilaginomycotina</taxon>
        <taxon>Exobasidiomycetes</taxon>
        <taxon>Entylomatales</taxon>
        <taxon>Entylomatales incertae sedis</taxon>
        <taxon>Tilletiopsis</taxon>
    </lineage>
</organism>
<dbReference type="Proteomes" id="UP000245946">
    <property type="component" value="Unassembled WGS sequence"/>
</dbReference>
<reference evidence="1 2" key="1">
    <citation type="journal article" date="2018" name="Mol. Biol. Evol.">
        <title>Broad Genomic Sampling Reveals a Smut Pathogenic Ancestry of the Fungal Clade Ustilaginomycotina.</title>
        <authorList>
            <person name="Kijpornyongpan T."/>
            <person name="Mondo S.J."/>
            <person name="Barry K."/>
            <person name="Sandor L."/>
            <person name="Lee J."/>
            <person name="Lipzen A."/>
            <person name="Pangilinan J."/>
            <person name="LaButti K."/>
            <person name="Hainaut M."/>
            <person name="Henrissat B."/>
            <person name="Grigoriev I.V."/>
            <person name="Spatafora J.W."/>
            <person name="Aime M.C."/>
        </authorList>
    </citation>
    <scope>NUCLEOTIDE SEQUENCE [LARGE SCALE GENOMIC DNA]</scope>
    <source>
        <strain evidence="1 2">MCA 4186</strain>
    </source>
</reference>
<keyword evidence="2" id="KW-1185">Reference proteome</keyword>
<dbReference type="RefSeq" id="XP_025599829.1">
    <property type="nucleotide sequence ID" value="XM_025739621.1"/>
</dbReference>
<protein>
    <submittedName>
        <fullName evidence="1">Uncharacterized protein</fullName>
    </submittedName>
</protein>
<accession>A0A316ZCX9</accession>
<sequence length="140" mass="14762">MCRAAERGLARSLKEQQAQRARAMAAKRRTCSALLSLHALLLPALWLPQARSCSQVLSAARVPRACADLDGCLSLARLRCPAPQALRLTSDLAAQDAVFVTSAALLVASEVVLNAGGLCATRRRVCSAASGAEPQWHSAT</sequence>
<evidence type="ECO:0000313" key="1">
    <source>
        <dbReference type="EMBL" id="PWN99550.1"/>
    </source>
</evidence>
<dbReference type="AlphaFoldDB" id="A0A316ZCX9"/>